<dbReference type="FunFam" id="1.10.287.1080:FF:000001">
    <property type="entry name" value="Nucleoside triphosphate pyrophosphohydrolase"/>
    <property type="match status" value="1"/>
</dbReference>
<dbReference type="InterPro" id="IPR035013">
    <property type="entry name" value="YabN_N"/>
</dbReference>
<protein>
    <submittedName>
        <fullName evidence="3">Nucleoside triphosphate pyrophosphohydrolase</fullName>
        <ecNumber evidence="3">3.6.1.9</ecNumber>
    </submittedName>
</protein>
<reference evidence="3 4" key="1">
    <citation type="submission" date="2020-02" db="EMBL/GenBank/DDBJ databases">
        <title>Genome assembly of a novel Clostridium senegalense strain.</title>
        <authorList>
            <person name="Gupta T.B."/>
            <person name="Jauregui R."/>
            <person name="Maclean P."/>
            <person name="Nawarathana A."/>
            <person name="Brightwell G."/>
        </authorList>
    </citation>
    <scope>NUCLEOTIDE SEQUENCE [LARGE SCALE GENOMIC DNA]</scope>
    <source>
        <strain evidence="3 4">AGRFS4</strain>
    </source>
</reference>
<dbReference type="GO" id="GO:0046052">
    <property type="term" value="P:UTP catabolic process"/>
    <property type="evidence" value="ECO:0007669"/>
    <property type="project" value="TreeGrafter"/>
</dbReference>
<dbReference type="EC" id="3.6.1.9" evidence="3"/>
<dbReference type="PANTHER" id="PTHR30522">
    <property type="entry name" value="NUCLEOSIDE TRIPHOSPHATE PYROPHOSPHOHYDROLASE"/>
    <property type="match status" value="1"/>
</dbReference>
<dbReference type="InterPro" id="IPR014777">
    <property type="entry name" value="4pyrrole_Mease_sub1"/>
</dbReference>
<dbReference type="PANTHER" id="PTHR30522:SF0">
    <property type="entry name" value="NUCLEOSIDE TRIPHOSPHATE PYROPHOSPHOHYDROLASE"/>
    <property type="match status" value="1"/>
</dbReference>
<evidence type="ECO:0000259" key="2">
    <source>
        <dbReference type="Pfam" id="PF03819"/>
    </source>
</evidence>
<accession>A0A6M0H4Z4</accession>
<dbReference type="Gene3D" id="3.40.1010.10">
    <property type="entry name" value="Cobalt-precorrin-4 Transmethylase, Domain 1"/>
    <property type="match status" value="1"/>
</dbReference>
<dbReference type="GO" id="GO:0046061">
    <property type="term" value="P:dATP catabolic process"/>
    <property type="evidence" value="ECO:0007669"/>
    <property type="project" value="TreeGrafter"/>
</dbReference>
<dbReference type="InterPro" id="IPR048011">
    <property type="entry name" value="NTP-PPase_MazG-like_C"/>
</dbReference>
<dbReference type="NCBIfam" id="NF007113">
    <property type="entry name" value="PRK09562.1"/>
    <property type="match status" value="1"/>
</dbReference>
<feature type="domain" description="Tetrapyrrole methylase" evidence="1">
    <location>
        <begin position="2"/>
        <end position="205"/>
    </location>
</feature>
<dbReference type="GO" id="GO:0046081">
    <property type="term" value="P:dUTP catabolic process"/>
    <property type="evidence" value="ECO:0007669"/>
    <property type="project" value="TreeGrafter"/>
</dbReference>
<dbReference type="InterPro" id="IPR000878">
    <property type="entry name" value="4pyrrol_Mease"/>
</dbReference>
<dbReference type="InterPro" id="IPR035996">
    <property type="entry name" value="4pyrrol_Methylase_sf"/>
</dbReference>
<dbReference type="InterPro" id="IPR048015">
    <property type="entry name" value="NTP-PPase_MazG-like_N"/>
</dbReference>
<evidence type="ECO:0000259" key="1">
    <source>
        <dbReference type="Pfam" id="PF00590"/>
    </source>
</evidence>
<sequence>MIKIVGLGPGAKEALTIGTLELLKDSENVFFRTEKHPNVEYLKSLGVNFNSYDSAYENSESFDEVYKSIADDIINKHNSLKDIVYAVPGHPLVAENSVTLLIEKCEELKIDYEILPAVSFVDAVMESLKLDPINGIKIIDAFDIKNQILDKRVGLIITQVYNKFIASETKLALLEYYKDETEIYFVRAAGVKGLESIRKIKLYELDRQEDIDYLTSIYIPKKLDEVKDFYDLLNIMDTLRSEDGCPWDLEQNHKSLKRCLIEETYEVIEAIDEEDDIKLTEELGDVLLQVVFHSQIGKEDGYFNINDVIESICNKMINRHPHIFSNVNVKNSEEVLKNWDEIKKEEKKYKSYTDELISVPKVLPALLRADKVQCKAAKVGFDWADVKPAMDKVIEELNEVKDVYNGENRSRILEEVGDLIFAAVNVARLLDIDPEIALNYTIDKFINRFKFIEECAIKKGLDLLDMTLEEMDELWEEAKRM</sequence>
<feature type="domain" description="NTP pyrophosphohydrolase MazG-like" evidence="2">
    <location>
        <begin position="251"/>
        <end position="324"/>
    </location>
</feature>
<keyword evidence="3" id="KW-0378">Hydrolase</keyword>
<dbReference type="InterPro" id="IPR004518">
    <property type="entry name" value="MazG-like_dom"/>
</dbReference>
<dbReference type="CDD" id="cd11529">
    <property type="entry name" value="NTP-PPase_MazG_Cterm"/>
    <property type="match status" value="1"/>
</dbReference>
<keyword evidence="4" id="KW-1185">Reference proteome</keyword>
<evidence type="ECO:0000313" key="3">
    <source>
        <dbReference type="EMBL" id="NEU05679.1"/>
    </source>
</evidence>
<proteinExistence type="predicted"/>
<dbReference type="CDD" id="cd11723">
    <property type="entry name" value="YabN_N_like"/>
    <property type="match status" value="1"/>
</dbReference>
<dbReference type="Proteomes" id="UP000481872">
    <property type="component" value="Unassembled WGS sequence"/>
</dbReference>
<dbReference type="GO" id="GO:0008168">
    <property type="term" value="F:methyltransferase activity"/>
    <property type="evidence" value="ECO:0007669"/>
    <property type="project" value="InterPro"/>
</dbReference>
<dbReference type="EMBL" id="JAAGPU010000024">
    <property type="protein sequence ID" value="NEU05679.1"/>
    <property type="molecule type" value="Genomic_DNA"/>
</dbReference>
<dbReference type="FunFam" id="1.10.287.1080:FF:000003">
    <property type="entry name" value="Nucleoside triphosphate pyrophosphohydrolase"/>
    <property type="match status" value="1"/>
</dbReference>
<dbReference type="CDD" id="cd11528">
    <property type="entry name" value="NTP-PPase_MazG_Nterm"/>
    <property type="match status" value="1"/>
</dbReference>
<dbReference type="InterPro" id="IPR011551">
    <property type="entry name" value="NTP_PyrPHydrolase_MazG"/>
</dbReference>
<dbReference type="RefSeq" id="WP_199870392.1">
    <property type="nucleotide sequence ID" value="NZ_JAAGPU010000024.1"/>
</dbReference>
<evidence type="ECO:0000313" key="4">
    <source>
        <dbReference type="Proteomes" id="UP000481872"/>
    </source>
</evidence>
<dbReference type="PIRSF" id="PIRSF002845">
    <property type="entry name" value="Ttrprl_mtas_MazG"/>
    <property type="match status" value="1"/>
</dbReference>
<name>A0A6M0H4Z4_9CLOT</name>
<feature type="domain" description="NTP pyrophosphohydrolase MazG-like" evidence="2">
    <location>
        <begin position="390"/>
        <end position="448"/>
    </location>
</feature>
<dbReference type="SUPFAM" id="SSF101386">
    <property type="entry name" value="all-alpha NTP pyrophosphatases"/>
    <property type="match status" value="2"/>
</dbReference>
<organism evidence="3 4">
    <name type="scientific">Clostridium senegalense</name>
    <dbReference type="NCBI Taxonomy" id="1465809"/>
    <lineage>
        <taxon>Bacteria</taxon>
        <taxon>Bacillati</taxon>
        <taxon>Bacillota</taxon>
        <taxon>Clostridia</taxon>
        <taxon>Eubacteriales</taxon>
        <taxon>Clostridiaceae</taxon>
        <taxon>Clostridium</taxon>
    </lineage>
</organism>
<dbReference type="GO" id="GO:0046047">
    <property type="term" value="P:TTP catabolic process"/>
    <property type="evidence" value="ECO:0007669"/>
    <property type="project" value="TreeGrafter"/>
</dbReference>
<dbReference type="NCBIfam" id="TIGR00444">
    <property type="entry name" value="mazG"/>
    <property type="match status" value="1"/>
</dbReference>
<dbReference type="Gene3D" id="1.10.287.1080">
    <property type="entry name" value="MazG-like"/>
    <property type="match status" value="2"/>
</dbReference>
<dbReference type="InterPro" id="IPR024180">
    <property type="entry name" value="Tetrapyrrole_Mease/MazG_pred"/>
</dbReference>
<dbReference type="GO" id="GO:0006203">
    <property type="term" value="P:dGTP catabolic process"/>
    <property type="evidence" value="ECO:0007669"/>
    <property type="project" value="TreeGrafter"/>
</dbReference>
<dbReference type="Pfam" id="PF00590">
    <property type="entry name" value="TP_methylase"/>
    <property type="match status" value="1"/>
</dbReference>
<dbReference type="AlphaFoldDB" id="A0A6M0H4Z4"/>
<gene>
    <name evidence="3" type="primary">mazG</name>
    <name evidence="3" type="ORF">G3M99_12645</name>
</gene>
<dbReference type="GO" id="GO:0047429">
    <property type="term" value="F:nucleoside triphosphate diphosphatase activity"/>
    <property type="evidence" value="ECO:0007669"/>
    <property type="project" value="UniProtKB-EC"/>
</dbReference>
<comment type="caution">
    <text evidence="3">The sequence shown here is derived from an EMBL/GenBank/DDBJ whole genome shotgun (WGS) entry which is preliminary data.</text>
</comment>
<dbReference type="Pfam" id="PF03819">
    <property type="entry name" value="MazG"/>
    <property type="match status" value="2"/>
</dbReference>
<dbReference type="GO" id="GO:0006950">
    <property type="term" value="P:response to stress"/>
    <property type="evidence" value="ECO:0007669"/>
    <property type="project" value="UniProtKB-ARBA"/>
</dbReference>
<dbReference type="GO" id="GO:0046076">
    <property type="term" value="P:dTTP catabolic process"/>
    <property type="evidence" value="ECO:0007669"/>
    <property type="project" value="TreeGrafter"/>
</dbReference>
<dbReference type="SUPFAM" id="SSF53790">
    <property type="entry name" value="Tetrapyrrole methylase"/>
    <property type="match status" value="1"/>
</dbReference>